<dbReference type="InterPro" id="IPR050270">
    <property type="entry name" value="DegV_domain_contain"/>
</dbReference>
<dbReference type="SUPFAM" id="SSF82549">
    <property type="entry name" value="DAK1/DegV-like"/>
    <property type="match status" value="1"/>
</dbReference>
<protein>
    <submittedName>
        <fullName evidence="2">Degv</fullName>
    </submittedName>
</protein>
<dbReference type="Gene3D" id="3.40.50.10170">
    <property type="match status" value="1"/>
</dbReference>
<dbReference type="OrthoDB" id="9780660at2"/>
<dbReference type="PROSITE" id="PS51482">
    <property type="entry name" value="DEGV"/>
    <property type="match status" value="1"/>
</dbReference>
<proteinExistence type="predicted"/>
<name>A0A498R4A7_9FIRM</name>
<sequence>MGNIQIILDSTAHVSSAMLKQHDNLHVVPLKVMLGQQQWLEDAIDNTELFHLKAATGFYPKTSQPAPGEFAAAFAPLAARGDDIIVITLAGALSGTVQSARMGVQLAGKNNIHVVDSGTTAAGMVHMAEFALQQAAAGIPAGSIVAYLERMAGATHTLFIPDTLEYLHKGGRIGGAAALVGTILQIKPILYLVKGRVAVLDKVRTRPKAVQRMVEEVKQYRNLAYIAIVHIERASEAEGLATQMENLFPGVPLSLGNIGAVLGAHLGPGIIGIVFQEVI</sequence>
<dbReference type="RefSeq" id="WP_122626925.1">
    <property type="nucleotide sequence ID" value="NZ_UPPP01000060.1"/>
</dbReference>
<dbReference type="AlphaFoldDB" id="A0A498R4A7"/>
<organism evidence="2 3">
    <name type="scientific">Lucifera butyrica</name>
    <dbReference type="NCBI Taxonomy" id="1351585"/>
    <lineage>
        <taxon>Bacteria</taxon>
        <taxon>Bacillati</taxon>
        <taxon>Bacillota</taxon>
        <taxon>Negativicutes</taxon>
        <taxon>Veillonellales</taxon>
        <taxon>Veillonellaceae</taxon>
        <taxon>Lucifera</taxon>
    </lineage>
</organism>
<dbReference type="Proteomes" id="UP000277811">
    <property type="component" value="Unassembled WGS sequence"/>
</dbReference>
<dbReference type="InterPro" id="IPR003797">
    <property type="entry name" value="DegV"/>
</dbReference>
<reference evidence="2 3" key="1">
    <citation type="submission" date="2018-06" db="EMBL/GenBank/DDBJ databases">
        <authorList>
            <person name="Strepis N."/>
        </authorList>
    </citation>
    <scope>NUCLEOTIDE SEQUENCE [LARGE SCALE GENOMIC DNA]</scope>
    <source>
        <strain evidence="2">LUCI</strain>
    </source>
</reference>
<keyword evidence="3" id="KW-1185">Reference proteome</keyword>
<accession>A0A498R4A7</accession>
<dbReference type="PANTHER" id="PTHR33434:SF2">
    <property type="entry name" value="FATTY ACID-BINDING PROTEIN TM_1468"/>
    <property type="match status" value="1"/>
</dbReference>
<dbReference type="Gene3D" id="3.30.1180.10">
    <property type="match status" value="1"/>
</dbReference>
<dbReference type="NCBIfam" id="TIGR00762">
    <property type="entry name" value="DegV"/>
    <property type="match status" value="1"/>
</dbReference>
<dbReference type="Pfam" id="PF02645">
    <property type="entry name" value="DegV"/>
    <property type="match status" value="1"/>
</dbReference>
<dbReference type="InterPro" id="IPR043168">
    <property type="entry name" value="DegV_C"/>
</dbReference>
<keyword evidence="1" id="KW-0446">Lipid-binding</keyword>
<gene>
    <name evidence="2" type="ORF">LUCI_1176</name>
</gene>
<dbReference type="EMBL" id="UPPP01000060">
    <property type="protein sequence ID" value="VBB05965.1"/>
    <property type="molecule type" value="Genomic_DNA"/>
</dbReference>
<evidence type="ECO:0000313" key="3">
    <source>
        <dbReference type="Proteomes" id="UP000277811"/>
    </source>
</evidence>
<evidence type="ECO:0000313" key="2">
    <source>
        <dbReference type="EMBL" id="VBB05965.1"/>
    </source>
</evidence>
<evidence type="ECO:0000256" key="1">
    <source>
        <dbReference type="ARBA" id="ARBA00023121"/>
    </source>
</evidence>
<dbReference type="GO" id="GO:0008289">
    <property type="term" value="F:lipid binding"/>
    <property type="evidence" value="ECO:0007669"/>
    <property type="project" value="UniProtKB-KW"/>
</dbReference>
<dbReference type="PANTHER" id="PTHR33434">
    <property type="entry name" value="DEGV DOMAIN-CONTAINING PROTEIN DR_1986-RELATED"/>
    <property type="match status" value="1"/>
</dbReference>